<accession>A0A2T4IEP1</accession>
<evidence type="ECO:0000313" key="4">
    <source>
        <dbReference type="Proteomes" id="UP000241193"/>
    </source>
</evidence>
<evidence type="ECO:0000313" key="3">
    <source>
        <dbReference type="EMBL" id="PTD96243.1"/>
    </source>
</evidence>
<dbReference type="InterPro" id="IPR012338">
    <property type="entry name" value="Beta-lactam/transpept-like"/>
</dbReference>
<gene>
    <name evidence="3" type="ORF">C8261_10000</name>
</gene>
<evidence type="ECO:0000259" key="2">
    <source>
        <dbReference type="Pfam" id="PF00144"/>
    </source>
</evidence>
<dbReference type="PANTHER" id="PTHR46825:SF9">
    <property type="entry name" value="BETA-LACTAMASE-RELATED DOMAIN-CONTAINING PROTEIN"/>
    <property type="match status" value="1"/>
</dbReference>
<dbReference type="PANTHER" id="PTHR46825">
    <property type="entry name" value="D-ALANYL-D-ALANINE-CARBOXYPEPTIDASE/ENDOPEPTIDASE AMPH"/>
    <property type="match status" value="1"/>
</dbReference>
<dbReference type="Gene3D" id="3.40.710.10">
    <property type="entry name" value="DD-peptidase/beta-lactamase superfamily"/>
    <property type="match status" value="1"/>
</dbReference>
<comment type="caution">
    <text evidence="3">The sequence shown here is derived from an EMBL/GenBank/DDBJ whole genome shotgun (WGS) entry which is preliminary data.</text>
</comment>
<name>A0A2T4IEP1_9RHOO</name>
<dbReference type="GO" id="GO:0016787">
    <property type="term" value="F:hydrolase activity"/>
    <property type="evidence" value="ECO:0007669"/>
    <property type="project" value="UniProtKB-KW"/>
</dbReference>
<dbReference type="OrthoDB" id="9799367at2"/>
<proteinExistence type="predicted"/>
<dbReference type="AlphaFoldDB" id="A0A2T4IEP1"/>
<feature type="signal peptide" evidence="1">
    <location>
        <begin position="1"/>
        <end position="34"/>
    </location>
</feature>
<protein>
    <submittedName>
        <fullName evidence="3">Serine hydrolase</fullName>
    </submittedName>
</protein>
<sequence>MPLAFLSQRAALGALHRALTLTLAAVLLSACAGAPPKPAQWVQGDYDYLRSHVGWLIEREMRANDITGLSVGLVDGDRLVWAAGYGYEDLVAGTRASAATRYRLGSIAKVLTATAAMQLAEAGRIDIDRPFVDMLPEFSVRSRFGAGTEITPRNIMHHHSGLPANHLHGMLGGEPAPIATLVDAVREDYLAYPPEFVFSYSNLAYTLLGVGIERVSGQPYARHMQQALFEPLGMRSSSFEARPALKEYRNGQEVEPIALRDLPSGGLVSTVEDIARFMSMVLSEGRSGGQRVIAAATLAEMMRPQNEHVALDLDMRIGLGWMFNGLGVHHGGPVPNHGGTLLDSHSLMALLPEHGLGVVVMSNSGTAQTSVKKIATAMLELALEAKAGLPPPPVTPPPRQGASAAAAEVDLQAYQAWYDSMIGLVRVNAGRRSLEAEALGHTFQLDPAEDGLFGLRYKLFGLIPVRVPLFEQIQVSLANIGEHEVLVGHIGGHSMLVGQRLRRSPIPRRLLDYVGDYEIVGNPGGLTPDHLALRLEDGLLVGEASFSQMPGFVLRAALQPISETEAIISGLGTGKGETLRIVEADGAREVHYSGLVLRQKRR</sequence>
<feature type="domain" description="Beta-lactamase-related" evidence="2">
    <location>
        <begin position="57"/>
        <end position="381"/>
    </location>
</feature>
<dbReference type="InterPro" id="IPR050491">
    <property type="entry name" value="AmpC-like"/>
</dbReference>
<feature type="chain" id="PRO_5015599224" evidence="1">
    <location>
        <begin position="35"/>
        <end position="602"/>
    </location>
</feature>
<reference evidence="3 4" key="1">
    <citation type="submission" date="2018-03" db="EMBL/GenBank/DDBJ databases">
        <authorList>
            <person name="Keele B.F."/>
        </authorList>
    </citation>
    <scope>NUCLEOTIDE SEQUENCE [LARGE SCALE GENOMIC DNA]</scope>
    <source>
        <strain evidence="3 4">D20</strain>
    </source>
</reference>
<dbReference type="Proteomes" id="UP000241193">
    <property type="component" value="Unassembled WGS sequence"/>
</dbReference>
<keyword evidence="3" id="KW-0378">Hydrolase</keyword>
<keyword evidence="1" id="KW-0732">Signal</keyword>
<dbReference type="EMBL" id="PZKC01000007">
    <property type="protein sequence ID" value="PTD96243.1"/>
    <property type="molecule type" value="Genomic_DNA"/>
</dbReference>
<evidence type="ECO:0000256" key="1">
    <source>
        <dbReference type="SAM" id="SignalP"/>
    </source>
</evidence>
<dbReference type="RefSeq" id="WP_107493563.1">
    <property type="nucleotide sequence ID" value="NZ_PZKC01000007.1"/>
</dbReference>
<keyword evidence="4" id="KW-1185">Reference proteome</keyword>
<dbReference type="Pfam" id="PF00144">
    <property type="entry name" value="Beta-lactamase"/>
    <property type="match status" value="1"/>
</dbReference>
<organism evidence="3 4">
    <name type="scientific">Pseudothauera lacus</name>
    <dbReference type="NCBI Taxonomy" id="2136175"/>
    <lineage>
        <taxon>Bacteria</taxon>
        <taxon>Pseudomonadati</taxon>
        <taxon>Pseudomonadota</taxon>
        <taxon>Betaproteobacteria</taxon>
        <taxon>Rhodocyclales</taxon>
        <taxon>Zoogloeaceae</taxon>
        <taxon>Pseudothauera</taxon>
    </lineage>
</organism>
<dbReference type="SUPFAM" id="SSF56601">
    <property type="entry name" value="beta-lactamase/transpeptidase-like"/>
    <property type="match status" value="1"/>
</dbReference>
<dbReference type="InterPro" id="IPR001466">
    <property type="entry name" value="Beta-lactam-related"/>
</dbReference>
<reference evidence="3 4" key="2">
    <citation type="submission" date="2018-04" db="EMBL/GenBank/DDBJ databases">
        <title>Thauera lacus sp. nov., isolated from an saline lake in Inner Mongolia, China.</title>
        <authorList>
            <person name="Liang Q.-Y."/>
        </authorList>
    </citation>
    <scope>NUCLEOTIDE SEQUENCE [LARGE SCALE GENOMIC DNA]</scope>
    <source>
        <strain evidence="3 4">D20</strain>
    </source>
</reference>